<keyword evidence="3" id="KW-1185">Reference proteome</keyword>
<dbReference type="EMBL" id="JAACJL010000061">
    <property type="protein sequence ID" value="KAF4609603.1"/>
    <property type="molecule type" value="Genomic_DNA"/>
</dbReference>
<feature type="region of interest" description="Disordered" evidence="1">
    <location>
        <begin position="57"/>
        <end position="87"/>
    </location>
</feature>
<accession>A0A8H4QEY0</accession>
<evidence type="ECO:0000256" key="1">
    <source>
        <dbReference type="SAM" id="MobiDB-lite"/>
    </source>
</evidence>
<reference evidence="2 3" key="1">
    <citation type="submission" date="2019-12" db="EMBL/GenBank/DDBJ databases">
        <authorList>
            <person name="Floudas D."/>
            <person name="Bentzer J."/>
            <person name="Ahren D."/>
            <person name="Johansson T."/>
            <person name="Persson P."/>
            <person name="Tunlid A."/>
        </authorList>
    </citation>
    <scope>NUCLEOTIDE SEQUENCE [LARGE SCALE GENOMIC DNA]</scope>
    <source>
        <strain evidence="2 3">CBS 102.39</strain>
    </source>
</reference>
<dbReference type="Proteomes" id="UP000521872">
    <property type="component" value="Unassembled WGS sequence"/>
</dbReference>
<dbReference type="AlphaFoldDB" id="A0A8H4QEY0"/>
<gene>
    <name evidence="2" type="ORF">D9613_012258</name>
</gene>
<evidence type="ECO:0000313" key="2">
    <source>
        <dbReference type="EMBL" id="KAF4609603.1"/>
    </source>
</evidence>
<feature type="region of interest" description="Disordered" evidence="1">
    <location>
        <begin position="179"/>
        <end position="254"/>
    </location>
</feature>
<feature type="region of interest" description="Disordered" evidence="1">
    <location>
        <begin position="347"/>
        <end position="387"/>
    </location>
</feature>
<sequence>MSNYYERHQHRIDSAYRGDLQAADEHGMHRSITRGSHQSHPSIAASTQSWIQYNHTHNLLPPEDSTPITSPAQRPYRPLPEQPQQYQQPHQFYQYGGRQDTIPEEDYPNDYSNAQMNGAGLHYNAYQHQDQGRDPQEVQAHSLPSQAYPSALQDRSKPAGRSFVGGFFTGLKRFPKIVLGGSSKEKSKRKGPFGPESDGNGTSPTISAAGMTRGNTLPRYLSNPSIGPSNPQFAHRLSRVPDGQGSLPDTPPPPFQFRNNPAGPQYPIVTVTPASDGIAEESQADFYDAPPADQDNFPSNNASTDRPRRAFNDRVTVIGYGQTESQAPTVMPTPAPAPPARLPTPGPRVSYQTQLPTRSTAAPARSESIDHHTAGHPPNPAIPAGGDITSPTGQRRRILNVRPARNDVISGQSTSNYTLSAAPSYYDPSFSSDLTPIEKFFKGLYNLPWIANERVTVDYRPGDSERARNKVKAMKKPKPMASWYRNVMSRSRRNSVDLLSNGTGATSPATSYGNPIPGALGSPMTEGGAHHHHHHHTYYTWGPRPKRHHHRRHRRHTTSTTNTDMAIPHQVPVPQGSAGSQFQQAMYPYGYPNYPNYPYVYPYTAMPDNQNQPSGSRSHKRKKTPKYANGYAPNYQPMPMSMPPMSNMPAITVPPHGIPPVFIIAPSPPGSHNGSDGAAQNPMFVPMPMQAPPNQATTGGVAGPSHSNNSSQQNQLPGAAPGGIIMQYVPGGYTLNDYHHPPFSQNPAMISPPLTPQRTVPVQVQQVPVQVANASRPS</sequence>
<feature type="region of interest" description="Disordered" evidence="1">
    <location>
        <begin position="691"/>
        <end position="722"/>
    </location>
</feature>
<feature type="compositionally biased region" description="Basic residues" evidence="1">
    <location>
        <begin position="544"/>
        <end position="557"/>
    </location>
</feature>
<protein>
    <submittedName>
        <fullName evidence="2">Uncharacterized protein</fullName>
    </submittedName>
</protein>
<feature type="compositionally biased region" description="Polar residues" evidence="1">
    <location>
        <begin position="350"/>
        <end position="360"/>
    </location>
</feature>
<feature type="region of interest" description="Disordered" evidence="1">
    <location>
        <begin position="497"/>
        <end position="568"/>
    </location>
</feature>
<comment type="caution">
    <text evidence="2">The sequence shown here is derived from an EMBL/GenBank/DDBJ whole genome shotgun (WGS) entry which is preliminary data.</text>
</comment>
<organism evidence="2 3">
    <name type="scientific">Agrocybe pediades</name>
    <dbReference type="NCBI Taxonomy" id="84607"/>
    <lineage>
        <taxon>Eukaryota</taxon>
        <taxon>Fungi</taxon>
        <taxon>Dikarya</taxon>
        <taxon>Basidiomycota</taxon>
        <taxon>Agaricomycotina</taxon>
        <taxon>Agaricomycetes</taxon>
        <taxon>Agaricomycetidae</taxon>
        <taxon>Agaricales</taxon>
        <taxon>Agaricineae</taxon>
        <taxon>Strophariaceae</taxon>
        <taxon>Agrocybe</taxon>
    </lineage>
</organism>
<feature type="compositionally biased region" description="Polar residues" evidence="1">
    <location>
        <begin position="222"/>
        <end position="232"/>
    </location>
</feature>
<feature type="region of interest" description="Disordered" evidence="1">
    <location>
        <begin position="608"/>
        <end position="627"/>
    </location>
</feature>
<name>A0A8H4QEY0_9AGAR</name>
<feature type="compositionally biased region" description="Polar residues" evidence="1">
    <location>
        <begin position="497"/>
        <end position="513"/>
    </location>
</feature>
<proteinExistence type="predicted"/>
<evidence type="ECO:0000313" key="3">
    <source>
        <dbReference type="Proteomes" id="UP000521872"/>
    </source>
</evidence>